<comment type="caution">
    <text evidence="3">The sequence shown here is derived from an EMBL/GenBank/DDBJ whole genome shotgun (WGS) entry which is preliminary data.</text>
</comment>
<feature type="region of interest" description="Disordered" evidence="1">
    <location>
        <begin position="638"/>
        <end position="662"/>
    </location>
</feature>
<dbReference type="AlphaFoldDB" id="A0A7K1YBF9"/>
<evidence type="ECO:0000256" key="1">
    <source>
        <dbReference type="SAM" id="MobiDB-lite"/>
    </source>
</evidence>
<accession>A0A7K1YBF9</accession>
<dbReference type="EMBL" id="WVHT01000005">
    <property type="protein sequence ID" value="MXV51770.1"/>
    <property type="molecule type" value="Genomic_DNA"/>
</dbReference>
<dbReference type="InterPro" id="IPR005653">
    <property type="entry name" value="OstA-like_N"/>
</dbReference>
<dbReference type="Gene3D" id="2.60.450.10">
    <property type="entry name" value="Lipopolysaccharide (LPS) transport protein A like domain"/>
    <property type="match status" value="1"/>
</dbReference>
<organism evidence="3 4">
    <name type="scientific">Hufsiella arboris</name>
    <dbReference type="NCBI Taxonomy" id="2695275"/>
    <lineage>
        <taxon>Bacteria</taxon>
        <taxon>Pseudomonadati</taxon>
        <taxon>Bacteroidota</taxon>
        <taxon>Sphingobacteriia</taxon>
        <taxon>Sphingobacteriales</taxon>
        <taxon>Sphingobacteriaceae</taxon>
        <taxon>Hufsiella</taxon>
    </lineage>
</organism>
<evidence type="ECO:0000313" key="3">
    <source>
        <dbReference type="EMBL" id="MXV51770.1"/>
    </source>
</evidence>
<feature type="compositionally biased region" description="Low complexity" evidence="1">
    <location>
        <begin position="653"/>
        <end position="662"/>
    </location>
</feature>
<keyword evidence="4" id="KW-1185">Reference proteome</keyword>
<feature type="compositionally biased region" description="Basic residues" evidence="1">
    <location>
        <begin position="638"/>
        <end position="652"/>
    </location>
</feature>
<evidence type="ECO:0000313" key="4">
    <source>
        <dbReference type="Proteomes" id="UP000466586"/>
    </source>
</evidence>
<dbReference type="Pfam" id="PF13100">
    <property type="entry name" value="OstA_2"/>
    <property type="match status" value="1"/>
</dbReference>
<dbReference type="Proteomes" id="UP000466586">
    <property type="component" value="Unassembled WGS sequence"/>
</dbReference>
<protein>
    <recommendedName>
        <fullName evidence="2">Organic solvent tolerance-like N-terminal domain-containing protein</fullName>
    </recommendedName>
</protein>
<reference evidence="3 4" key="1">
    <citation type="submission" date="2019-11" db="EMBL/GenBank/DDBJ databases">
        <title>Pedobacter sp. HMF7647 Genome sequencing and assembly.</title>
        <authorList>
            <person name="Kang H."/>
            <person name="Kim H."/>
            <person name="Joh K."/>
        </authorList>
    </citation>
    <scope>NUCLEOTIDE SEQUENCE [LARGE SCALE GENOMIC DNA]</scope>
    <source>
        <strain evidence="3 4">HMF7647</strain>
    </source>
</reference>
<feature type="compositionally biased region" description="Basic and acidic residues" evidence="1">
    <location>
        <begin position="360"/>
        <end position="369"/>
    </location>
</feature>
<sequence>MKKAALLFFFLGTFLQSYSQEIKQVHLDRSDVLKGIGKGLMRVIRPVFSQEGTTLGADSANFNQDANTFDAFGHVVITQPDGTVIYSDLLNYNGNTRIAILTNNVRMVDKQGATLTTNLLTYNMFTRIGTYTNGGKIVNGTDILTSKNGYYFANSRDAYFRYNVEINTTDALVKADTMKYNSNTKIANFFGPTHIYSKSDTVYTENGDYNTITRQANGYKNNLYQQGTKFLKGDTIFYDDISGFGRANRNVVFTDLGKDQIAMYGQLGTYRRADTSALITKNPYVIMVTRDSAKTDSIWLTADTLFTKVVPKKDFKAANRAVFKSNEELEDAVEEGGRQSSEAGPGDDQPLPKRLTQAETPKKEEERPTKEKRKNRKGKEPQKFITGAQIDSLARSDKDPYLREDTTKKEVEETAKESSPAIDAKQKARLDSIKKDSVLRASDTTKTRIVLAYHHVKIFKSDLQSKCDSTFYSYADSIIRNYINPIVWSQGSQMTADTIFMQLKNQKLDNMVLQHKGFIASIEKDSVKYNQVKGKLLTGFFKENKLNTMYVDGNAESIYYSRDSSGITGMSRTISSRMRIKFLDNQLEGIMLIRKPEVNYYPIEQLEKDREFLEGFVWRPKERPKSKEEIIPTLKKTKPRVVPKKMPPKKTTKPVVARTVKK</sequence>
<name>A0A7K1YBF9_9SPHI</name>
<gene>
    <name evidence="3" type="ORF">GS399_12365</name>
</gene>
<proteinExistence type="predicted"/>
<feature type="domain" description="Organic solvent tolerance-like N-terminal" evidence="2">
    <location>
        <begin position="27"/>
        <end position="174"/>
    </location>
</feature>
<feature type="region of interest" description="Disordered" evidence="1">
    <location>
        <begin position="328"/>
        <end position="427"/>
    </location>
</feature>
<feature type="compositionally biased region" description="Basic and acidic residues" evidence="1">
    <location>
        <begin position="394"/>
        <end position="416"/>
    </location>
</feature>
<dbReference type="RefSeq" id="WP_160844948.1">
    <property type="nucleotide sequence ID" value="NZ_WVHT01000005.1"/>
</dbReference>
<evidence type="ECO:0000259" key="2">
    <source>
        <dbReference type="Pfam" id="PF13100"/>
    </source>
</evidence>